<dbReference type="Proteomes" id="UP000027361">
    <property type="component" value="Unassembled WGS sequence"/>
</dbReference>
<feature type="transmembrane region" description="Helical" evidence="8">
    <location>
        <begin position="1180"/>
        <end position="1203"/>
    </location>
</feature>
<evidence type="ECO:0000256" key="5">
    <source>
        <dbReference type="ARBA" id="ARBA00022989"/>
    </source>
</evidence>
<feature type="domain" description="CSC1/OSCA1-like cytosolic" evidence="11">
    <location>
        <begin position="656"/>
        <end position="912"/>
    </location>
</feature>
<dbReference type="HOGENOM" id="CLU_002081_0_0_1"/>
<feature type="compositionally biased region" description="Basic and acidic residues" evidence="7">
    <location>
        <begin position="1873"/>
        <end position="1884"/>
    </location>
</feature>
<sequence length="1979" mass="220673">MADFAARKINPGFTGLISTSIIFFVIGGVCLVGFETLRQLKRLPRLHFRSFRNQLKPSSHHGRRKRRHKGTNDGGGSASDGFGEGTDCERPLYKHGLGTTPEDWEMGHLYMARQFHASTPSPPPARYPFMWALQALRFKDWFYATHTGMDTVVYVRFLRACVWWLTLHTLTTAPILLTIHLEFSKGVELTDMSHASDMSRASLSYLVLRPQPDGQCPREANEKGRKLLWIHLCIMWYITLTWAYAMYWLGRGSVLIRRRLVERIRERNVLRPKRHAHKKAIAALENGRKKARGKAIVGLAGGGQEGAAGQEGSEAKLIDGLPAGHSANEFGGLIHAAAHQSLFFKHETPWRRNKGQKKRGNRQRRYDDPDEFSDGEEDLLSVEDDDEESKEDQIGRETENQERSKQSLHVHAISHPECRAVDDPDSKDPKLLLPTDAVEPLNSSLVRASSANEGGGGAQTIKIASGNGEERPHQQRKNSSKKRKPKFDPSSAGWRQRTVIVTNMPSTMRDEASVRRYFEEFLRPDVDEENDGDEGRGSMLGEGRQEAGERMSELVARQEETRLFSQERDGSRAQVPGSLEMKDAKDIGTLRAADIKGYSHLRDEGDNDGDEYQDGEPWRGDSSTCSATAGEGKDAVTTAGADTITAPPAIGPEPDVHKSFRHRQSPVQTVVLVRKMVELSSMLQRRQEVLQQLEAAHIKLAQNVIGAIGRQTIANRRRDAKEARKERKRKRKRKVQQHGHAEDKMADLELGDSKTRTSSSPDKRAGAGEGLKADVKNWNEQEALEELTCRLARFVPCNTTGAARRKPSETIWEALADVPRELLDPLQPVTRLSALFRGQTVPTIDYLLTKLNLLTALVTEMRSRPPSSYEPTSTAFVTFRDPRQARMVWRELDSQIIIKVRMAPEVKDLDWERLMRTSFTGDLVRGAGVNAFFWAFTIFWVLLIQSIVQFLFSVPNLKMVFPPLRSIFVRYPGAVAFVSITLPTLFVSVVTMTVPELVFQISKRAQGFVTFSGLYDQCMCRYWKFIICNVVIFFCIGATAIQTILQRFGNPAPGTVLETIACAFPVAAPFFVSYLILCMGTHTGLELFQAIIGLVQHVAARNAFTPRARAAKTLPRNFNRYYWLPFHVLIMTIIFIFTVLNPLVLPFALLYFWIAMVVFKKNFAYVYIRRFNEKEGVFYFVRLLRFSLDGLMTGQVVLTIFFGVTNQRAVYTALTGLLIPLTAVLKILGTRLWKSQVRALEDDEANALCGIDVEPSWQRLRRSIRKDYADSEAAADDSFDTHSPLDVRASGRYPFINPPPSATTTSSMYRVWQRLHDSFHANGNERPSYIIQQEAKGRSPYNPFRRTARFFVHAPAHIAERTAEKTKALSVAVKTQQELHRKNKEESAREEGDGTNMGDKSAILSRAHAGTQIQFQNVVLRHHSSKMSDEQPMLPVSNNHSRQASDEATATPGFTGYRTEESSVGLVRSRSARSQVVLDMAPREPTIEEGVEGAALAQEEKRRPSTSPRSQNSHGTNDAVKCEAIAYPHPKLMWEDHPNNLARYNNPYYNAVLDPFLWLPKEPSKVLDLCNTIEWYGAALVSSQGGKGNVGEWENSEDEDGKDEYDFDSLSLANLDGDEVIAVPESLARRLENVEEADEVFDPATSLPKAVMEDYKRAIRRTSNGGSEDGNSMRMPSLLRATSWRSDARSVVSLSSQPGSPVTVRMVSTPEQACSANRRPTLDSFASLHLGEAKAPGELSSAASEQISEVPVPLSAMTYPGMKIAQPDGIIADTAASERRAANVSGHGHLAFVDSPHKGHPSSRLYATSHSRRATGASYMSHGTAMSGVSSAGGRSITMKKALQAEVLEEERRETIGRNLMTRQKNAQRRRKLKDEEAASHDAAEVPTSAIMAKHEQAVRRREASIAQSVVDGSNAATEPPYTPSHRPSVSQWGVVSLSNVLASWTGASQKAAEVSNQSQTDAAEMDELPSSSARRSSK</sequence>
<feature type="transmembrane region" description="Helical" evidence="8">
    <location>
        <begin position="12"/>
        <end position="34"/>
    </location>
</feature>
<feature type="region of interest" description="Disordered" evidence="7">
    <location>
        <begin position="1953"/>
        <end position="1979"/>
    </location>
</feature>
<feature type="compositionally biased region" description="Polar residues" evidence="7">
    <location>
        <begin position="1907"/>
        <end position="1917"/>
    </location>
</feature>
<comment type="similarity">
    <text evidence="2">Belongs to the CSC1 (TC 1.A.17) family.</text>
</comment>
<feature type="domain" description="CSC1/OSCA1-like N-terminal transmembrane" evidence="10">
    <location>
        <begin position="108"/>
        <end position="247"/>
    </location>
</feature>
<keyword evidence="13" id="KW-1185">Reference proteome</keyword>
<evidence type="ECO:0000256" key="8">
    <source>
        <dbReference type="SAM" id="Phobius"/>
    </source>
</evidence>
<accession>A0A066VQP3</accession>
<feature type="compositionally biased region" description="Acidic residues" evidence="7">
    <location>
        <begin position="605"/>
        <end position="614"/>
    </location>
</feature>
<feature type="compositionally biased region" description="Polar residues" evidence="7">
    <location>
        <begin position="1505"/>
        <end position="1516"/>
    </location>
</feature>
<feature type="compositionally biased region" description="Basic residues" evidence="7">
    <location>
        <begin position="726"/>
        <end position="737"/>
    </location>
</feature>
<feature type="compositionally biased region" description="Polar residues" evidence="7">
    <location>
        <begin position="1970"/>
        <end position="1979"/>
    </location>
</feature>
<proteinExistence type="inferred from homology"/>
<feature type="compositionally biased region" description="Polar residues" evidence="7">
    <location>
        <begin position="1953"/>
        <end position="1962"/>
    </location>
</feature>
<feature type="compositionally biased region" description="Basic and acidic residues" evidence="7">
    <location>
        <begin position="391"/>
        <end position="405"/>
    </location>
</feature>
<evidence type="ECO:0000256" key="1">
    <source>
        <dbReference type="ARBA" id="ARBA00004141"/>
    </source>
</evidence>
<feature type="region of interest" description="Disordered" evidence="7">
    <location>
        <begin position="347"/>
        <end position="506"/>
    </location>
</feature>
<keyword evidence="3" id="KW-0813">Transport</keyword>
<feature type="compositionally biased region" description="Basic residues" evidence="7">
    <location>
        <begin position="351"/>
        <end position="363"/>
    </location>
</feature>
<feature type="transmembrane region" description="Helical" evidence="8">
    <location>
        <begin position="1022"/>
        <end position="1044"/>
    </location>
</feature>
<feature type="transmembrane region" description="Helical" evidence="8">
    <location>
        <begin position="1056"/>
        <end position="1077"/>
    </location>
</feature>
<dbReference type="InterPro" id="IPR003864">
    <property type="entry name" value="CSC1/OSCA1-like_7TM"/>
</dbReference>
<dbReference type="OMA" id="RQARMVW"/>
<dbReference type="Pfam" id="PF13967">
    <property type="entry name" value="RSN1_TM"/>
    <property type="match status" value="1"/>
</dbReference>
<gene>
    <name evidence="12" type="ORF">K437DRAFT_274687</name>
</gene>
<dbReference type="OrthoDB" id="1689567at2759"/>
<feature type="region of interest" description="Disordered" evidence="7">
    <location>
        <begin position="600"/>
        <end position="632"/>
    </location>
</feature>
<feature type="region of interest" description="Disordered" evidence="7">
    <location>
        <begin position="525"/>
        <end position="552"/>
    </location>
</feature>
<keyword evidence="5 8" id="KW-1133">Transmembrane helix</keyword>
<feature type="compositionally biased region" description="Basic residues" evidence="7">
    <location>
        <begin position="474"/>
        <end position="485"/>
    </location>
</feature>
<feature type="compositionally biased region" description="Gly residues" evidence="7">
    <location>
        <begin position="72"/>
        <end position="84"/>
    </location>
</feature>
<comment type="subcellular location">
    <subcellularLocation>
        <location evidence="1">Membrane</location>
        <topology evidence="1">Multi-pass membrane protein</topology>
    </subcellularLocation>
</comment>
<feature type="compositionally biased region" description="Polar residues" evidence="7">
    <location>
        <begin position="441"/>
        <end position="452"/>
    </location>
</feature>
<feature type="compositionally biased region" description="Polar residues" evidence="7">
    <location>
        <begin position="1436"/>
        <end position="1448"/>
    </location>
</feature>
<feature type="compositionally biased region" description="Basic and acidic residues" evidence="7">
    <location>
        <begin position="1377"/>
        <end position="1392"/>
    </location>
</feature>
<feature type="compositionally biased region" description="Basic and acidic residues" evidence="7">
    <location>
        <begin position="414"/>
        <end position="430"/>
    </location>
</feature>
<protein>
    <recommendedName>
        <fullName evidence="14">DUF221-domain-containing protein</fullName>
    </recommendedName>
</protein>
<dbReference type="EMBL" id="JMSN01000055">
    <property type="protein sequence ID" value="KDN44067.1"/>
    <property type="molecule type" value="Genomic_DNA"/>
</dbReference>
<evidence type="ECO:0008006" key="14">
    <source>
        <dbReference type="Google" id="ProtNLM"/>
    </source>
</evidence>
<feature type="region of interest" description="Disordered" evidence="7">
    <location>
        <begin position="54"/>
        <end position="85"/>
    </location>
</feature>
<feature type="transmembrane region" description="Helical" evidence="8">
    <location>
        <begin position="931"/>
        <end position="952"/>
    </location>
</feature>
<feature type="region of interest" description="Disordered" evidence="7">
    <location>
        <begin position="1857"/>
        <end position="1884"/>
    </location>
</feature>
<comment type="caution">
    <text evidence="12">The sequence shown here is derived from an EMBL/GenBank/DDBJ whole genome shotgun (WGS) entry which is preliminary data.</text>
</comment>
<evidence type="ECO:0000256" key="4">
    <source>
        <dbReference type="ARBA" id="ARBA00022692"/>
    </source>
</evidence>
<feature type="region of interest" description="Disordered" evidence="7">
    <location>
        <begin position="715"/>
        <end position="771"/>
    </location>
</feature>
<feature type="region of interest" description="Disordered" evidence="7">
    <location>
        <begin position="1907"/>
        <end position="1930"/>
    </location>
</feature>
<dbReference type="GO" id="GO:0005886">
    <property type="term" value="C:plasma membrane"/>
    <property type="evidence" value="ECO:0007669"/>
    <property type="project" value="TreeGrafter"/>
</dbReference>
<evidence type="ECO:0000259" key="11">
    <source>
        <dbReference type="Pfam" id="PF14703"/>
    </source>
</evidence>
<dbReference type="PANTHER" id="PTHR13018:SF139">
    <property type="entry name" value="PHOSPHATE METABOLISM PROTEIN 7"/>
    <property type="match status" value="1"/>
</dbReference>
<dbReference type="GO" id="GO:0005227">
    <property type="term" value="F:calcium-activated cation channel activity"/>
    <property type="evidence" value="ECO:0007669"/>
    <property type="project" value="InterPro"/>
</dbReference>
<dbReference type="RefSeq" id="XP_013242605.1">
    <property type="nucleotide sequence ID" value="XM_013387151.1"/>
</dbReference>
<feature type="region of interest" description="Disordered" evidence="7">
    <location>
        <begin position="1427"/>
        <end position="1457"/>
    </location>
</feature>
<name>A0A066VQP3_TILAU</name>
<feature type="transmembrane region" description="Helical" evidence="8">
    <location>
        <begin position="1121"/>
        <end position="1144"/>
    </location>
</feature>
<feature type="compositionally biased region" description="Acidic residues" evidence="7">
    <location>
        <begin position="368"/>
        <end position="390"/>
    </location>
</feature>
<evidence type="ECO:0000256" key="3">
    <source>
        <dbReference type="ARBA" id="ARBA00022448"/>
    </source>
</evidence>
<dbReference type="InParanoid" id="A0A066VQP3"/>
<evidence type="ECO:0000259" key="10">
    <source>
        <dbReference type="Pfam" id="PF13967"/>
    </source>
</evidence>
<feature type="transmembrane region" description="Helical" evidence="8">
    <location>
        <begin position="227"/>
        <end position="249"/>
    </location>
</feature>
<dbReference type="InterPro" id="IPR027815">
    <property type="entry name" value="CSC1/OSCA1-like_cyt"/>
</dbReference>
<feature type="compositionally biased region" description="Basic and acidic residues" evidence="7">
    <location>
        <begin position="543"/>
        <end position="552"/>
    </location>
</feature>
<feature type="transmembrane region" description="Helical" evidence="8">
    <location>
        <begin position="973"/>
        <end position="994"/>
    </location>
</feature>
<dbReference type="PANTHER" id="PTHR13018">
    <property type="entry name" value="PROBABLE MEMBRANE PROTEIN DUF221-RELATED"/>
    <property type="match status" value="1"/>
</dbReference>
<evidence type="ECO:0000313" key="12">
    <source>
        <dbReference type="EMBL" id="KDN44067.1"/>
    </source>
</evidence>
<dbReference type="InterPro" id="IPR045122">
    <property type="entry name" value="Csc1-like"/>
</dbReference>
<dbReference type="STRING" id="1037660.A0A066VQP3"/>
<feature type="compositionally biased region" description="Basic and acidic residues" evidence="7">
    <location>
        <begin position="716"/>
        <end position="725"/>
    </location>
</feature>
<evidence type="ECO:0000256" key="7">
    <source>
        <dbReference type="SAM" id="MobiDB-lite"/>
    </source>
</evidence>
<evidence type="ECO:0000256" key="2">
    <source>
        <dbReference type="ARBA" id="ARBA00007779"/>
    </source>
</evidence>
<keyword evidence="4 8" id="KW-0812">Transmembrane</keyword>
<dbReference type="InterPro" id="IPR032880">
    <property type="entry name" value="CSC1/OSCA1-like_N"/>
</dbReference>
<evidence type="ECO:0000259" key="9">
    <source>
        <dbReference type="Pfam" id="PF02714"/>
    </source>
</evidence>
<feature type="region of interest" description="Disordered" evidence="7">
    <location>
        <begin position="1487"/>
        <end position="1518"/>
    </location>
</feature>
<dbReference type="Pfam" id="PF14703">
    <property type="entry name" value="PHM7_cyt"/>
    <property type="match status" value="1"/>
</dbReference>
<feature type="transmembrane region" description="Helical" evidence="8">
    <location>
        <begin position="1150"/>
        <end position="1168"/>
    </location>
</feature>
<evidence type="ECO:0000256" key="6">
    <source>
        <dbReference type="ARBA" id="ARBA00023136"/>
    </source>
</evidence>
<reference evidence="12 13" key="1">
    <citation type="submission" date="2014-05" db="EMBL/GenBank/DDBJ databases">
        <title>Draft genome sequence of a rare smut relative, Tilletiaria anomala UBC 951.</title>
        <authorList>
            <consortium name="DOE Joint Genome Institute"/>
            <person name="Toome M."/>
            <person name="Kuo A."/>
            <person name="Henrissat B."/>
            <person name="Lipzen A."/>
            <person name="Tritt A."/>
            <person name="Yoshinaga Y."/>
            <person name="Zane M."/>
            <person name="Barry K."/>
            <person name="Grigoriev I.V."/>
            <person name="Spatafora J.W."/>
            <person name="Aimea M.C."/>
        </authorList>
    </citation>
    <scope>NUCLEOTIDE SEQUENCE [LARGE SCALE GENOMIC DNA]</scope>
    <source>
        <strain evidence="12 13">UBC 951</strain>
    </source>
</reference>
<dbReference type="GeneID" id="25266558"/>
<dbReference type="Pfam" id="PF02714">
    <property type="entry name" value="RSN1_7TM"/>
    <property type="match status" value="1"/>
</dbReference>
<feature type="compositionally biased region" description="Basic residues" evidence="7">
    <location>
        <begin position="58"/>
        <end position="69"/>
    </location>
</feature>
<feature type="domain" description="CSC1/OSCA1-like 7TM region" evidence="9">
    <location>
        <begin position="927"/>
        <end position="1199"/>
    </location>
</feature>
<feature type="compositionally biased region" description="Basic and acidic residues" evidence="7">
    <location>
        <begin position="739"/>
        <end position="771"/>
    </location>
</feature>
<keyword evidence="6 8" id="KW-0472">Membrane</keyword>
<feature type="region of interest" description="Disordered" evidence="7">
    <location>
        <begin position="1375"/>
        <end position="1396"/>
    </location>
</feature>
<evidence type="ECO:0000313" key="13">
    <source>
        <dbReference type="Proteomes" id="UP000027361"/>
    </source>
</evidence>
<organism evidence="12 13">
    <name type="scientific">Tilletiaria anomala (strain ATCC 24038 / CBS 436.72 / UBC 951)</name>
    <dbReference type="NCBI Taxonomy" id="1037660"/>
    <lineage>
        <taxon>Eukaryota</taxon>
        <taxon>Fungi</taxon>
        <taxon>Dikarya</taxon>
        <taxon>Basidiomycota</taxon>
        <taxon>Ustilaginomycotina</taxon>
        <taxon>Exobasidiomycetes</taxon>
        <taxon>Georgefischeriales</taxon>
        <taxon>Tilletiariaceae</taxon>
        <taxon>Tilletiaria</taxon>
    </lineage>
</organism>